<dbReference type="Proteomes" id="UP001266305">
    <property type="component" value="Unassembled WGS sequence"/>
</dbReference>
<feature type="non-terminal residue" evidence="2">
    <location>
        <position position="1"/>
    </location>
</feature>
<accession>A0ABQ9TJ16</accession>
<feature type="region of interest" description="Disordered" evidence="1">
    <location>
        <begin position="1"/>
        <end position="200"/>
    </location>
</feature>
<gene>
    <name evidence="2" type="ORF">P7K49_037749</name>
</gene>
<organism evidence="2 3">
    <name type="scientific">Saguinus oedipus</name>
    <name type="common">Cotton-top tamarin</name>
    <name type="synonym">Oedipomidas oedipus</name>
    <dbReference type="NCBI Taxonomy" id="9490"/>
    <lineage>
        <taxon>Eukaryota</taxon>
        <taxon>Metazoa</taxon>
        <taxon>Chordata</taxon>
        <taxon>Craniata</taxon>
        <taxon>Vertebrata</taxon>
        <taxon>Euteleostomi</taxon>
        <taxon>Mammalia</taxon>
        <taxon>Eutheria</taxon>
        <taxon>Euarchontoglires</taxon>
        <taxon>Primates</taxon>
        <taxon>Haplorrhini</taxon>
        <taxon>Platyrrhini</taxon>
        <taxon>Cebidae</taxon>
        <taxon>Callitrichinae</taxon>
        <taxon>Saguinus</taxon>
    </lineage>
</organism>
<evidence type="ECO:0000256" key="1">
    <source>
        <dbReference type="SAM" id="MobiDB-lite"/>
    </source>
</evidence>
<dbReference type="EMBL" id="JASSZA010000022">
    <property type="protein sequence ID" value="KAK2084716.1"/>
    <property type="molecule type" value="Genomic_DNA"/>
</dbReference>
<feature type="non-terminal residue" evidence="2">
    <location>
        <position position="200"/>
    </location>
</feature>
<feature type="compositionally biased region" description="Low complexity" evidence="1">
    <location>
        <begin position="133"/>
        <end position="144"/>
    </location>
</feature>
<evidence type="ECO:0000313" key="2">
    <source>
        <dbReference type="EMBL" id="KAK2084716.1"/>
    </source>
</evidence>
<reference evidence="2 3" key="1">
    <citation type="submission" date="2023-05" db="EMBL/GenBank/DDBJ databases">
        <title>B98-5 Cell Line De Novo Hybrid Assembly: An Optical Mapping Approach.</title>
        <authorList>
            <person name="Kananen K."/>
            <person name="Auerbach J.A."/>
            <person name="Kautto E."/>
            <person name="Blachly J.S."/>
        </authorList>
    </citation>
    <scope>NUCLEOTIDE SEQUENCE [LARGE SCALE GENOMIC DNA]</scope>
    <source>
        <strain evidence="2">B95-8</strain>
        <tissue evidence="2">Cell line</tissue>
    </source>
</reference>
<evidence type="ECO:0000313" key="3">
    <source>
        <dbReference type="Proteomes" id="UP001266305"/>
    </source>
</evidence>
<feature type="compositionally biased region" description="Low complexity" evidence="1">
    <location>
        <begin position="184"/>
        <end position="200"/>
    </location>
</feature>
<feature type="compositionally biased region" description="Pro residues" evidence="1">
    <location>
        <begin position="30"/>
        <end position="43"/>
    </location>
</feature>
<comment type="caution">
    <text evidence="2">The sequence shown here is derived from an EMBL/GenBank/DDBJ whole genome shotgun (WGS) entry which is preliminary data.</text>
</comment>
<feature type="compositionally biased region" description="Low complexity" evidence="1">
    <location>
        <begin position="19"/>
        <end position="29"/>
    </location>
</feature>
<feature type="compositionally biased region" description="Pro residues" evidence="1">
    <location>
        <begin position="96"/>
        <end position="105"/>
    </location>
</feature>
<proteinExistence type="predicted"/>
<name>A0ABQ9TJ16_SAGOE</name>
<protein>
    <submittedName>
        <fullName evidence="2">Uncharacterized protein</fullName>
    </submittedName>
</protein>
<feature type="compositionally biased region" description="Pro residues" evidence="1">
    <location>
        <begin position="79"/>
        <end position="89"/>
    </location>
</feature>
<sequence length="200" mass="20317">PAPPPPRPGARSDFSSHLAPFPFLRGPAPAALPPPPPPGPPSGRAPSQPQRTCRAAKAGAARLPRLARNKGGGGSAASAPPPPPRPSRPGPGGGAAPPPPSPPPARTHRRAQRPGRGVGTRGLRPGCHSTILSASPASRARGPSGWSGEDTWWEEGGSGPELRVLGGEGRSAADVSRPRRRRGTAPARAPGPSSRRGFRP</sequence>
<keyword evidence="3" id="KW-1185">Reference proteome</keyword>